<keyword evidence="1" id="KW-0175">Coiled coil</keyword>
<gene>
    <name evidence="2" type="ORF">JK359_09450</name>
</gene>
<sequence>MPIVHNGFDLNAFQLSDETLELIRKRDELEERHRKYRMENADCARQYIDDSHGRASRDYYVPALRKADKELREQEMQAVADGRPLADRDEYLAEVRSRVKEYERVEPALARAVEQAESAVTDSIVKELPELARQGFEQSERALKQYRAVIAKAEAARAQLAGSVSRFLWATTGGELTRPKWRGFSGALGEEVNAWRTTSDGRLTFDSAKDLGLIDQYRGNRAEFGDFVAPPEEDAV</sequence>
<proteinExistence type="predicted"/>
<accession>A0A937EHK1</accession>
<name>A0A937EHK1_9ACTN</name>
<protein>
    <submittedName>
        <fullName evidence="2">Uncharacterized protein</fullName>
    </submittedName>
</protein>
<dbReference type="RefSeq" id="WP_201833877.1">
    <property type="nucleotide sequence ID" value="NZ_JAERRK010000003.1"/>
</dbReference>
<dbReference type="AlphaFoldDB" id="A0A937EHK1"/>
<comment type="caution">
    <text evidence="2">The sequence shown here is derived from an EMBL/GenBank/DDBJ whole genome shotgun (WGS) entry which is preliminary data.</text>
</comment>
<dbReference type="Proteomes" id="UP000661858">
    <property type="component" value="Unassembled WGS sequence"/>
</dbReference>
<feature type="coiled-coil region" evidence="1">
    <location>
        <begin position="19"/>
        <end position="46"/>
    </location>
</feature>
<evidence type="ECO:0000256" key="1">
    <source>
        <dbReference type="SAM" id="Coils"/>
    </source>
</evidence>
<evidence type="ECO:0000313" key="3">
    <source>
        <dbReference type="Proteomes" id="UP000661858"/>
    </source>
</evidence>
<evidence type="ECO:0000313" key="2">
    <source>
        <dbReference type="EMBL" id="MBL1082205.1"/>
    </source>
</evidence>
<dbReference type="EMBL" id="JAERRK010000003">
    <property type="protein sequence ID" value="MBL1082205.1"/>
    <property type="molecule type" value="Genomic_DNA"/>
</dbReference>
<organism evidence="2 3">
    <name type="scientific">Streptomyces actinomycinicus</name>
    <dbReference type="NCBI Taxonomy" id="1695166"/>
    <lineage>
        <taxon>Bacteria</taxon>
        <taxon>Bacillati</taxon>
        <taxon>Actinomycetota</taxon>
        <taxon>Actinomycetes</taxon>
        <taxon>Kitasatosporales</taxon>
        <taxon>Streptomycetaceae</taxon>
        <taxon>Streptomyces</taxon>
    </lineage>
</organism>
<reference evidence="2" key="1">
    <citation type="submission" date="2021-01" db="EMBL/GenBank/DDBJ databases">
        <title>WGS of actinomycetes isolated from Thailand.</title>
        <authorList>
            <person name="Thawai C."/>
        </authorList>
    </citation>
    <scope>NUCLEOTIDE SEQUENCE</scope>
    <source>
        <strain evidence="2">RCU-197</strain>
    </source>
</reference>
<keyword evidence="3" id="KW-1185">Reference proteome</keyword>